<dbReference type="InterPro" id="IPR000014">
    <property type="entry name" value="PAS"/>
</dbReference>
<dbReference type="Gene3D" id="3.30.565.10">
    <property type="entry name" value="Histidine kinase-like ATPase, C-terminal domain"/>
    <property type="match status" value="1"/>
</dbReference>
<dbReference type="EC" id="2.7.13.3" evidence="2"/>
<dbReference type="CDD" id="cd00082">
    <property type="entry name" value="HisKA"/>
    <property type="match status" value="1"/>
</dbReference>
<reference evidence="11 12" key="1">
    <citation type="submission" date="2019-02" db="EMBL/GenBank/DDBJ databases">
        <authorList>
            <person name="Goldberg S.R."/>
            <person name="Haltli B.A."/>
            <person name="Correa H."/>
            <person name="Russell K.G."/>
        </authorList>
    </citation>
    <scope>NUCLEOTIDE SEQUENCE [LARGE SCALE GENOMIC DNA]</scope>
    <source>
        <strain evidence="11 12">JCM 16186</strain>
    </source>
</reference>
<dbReference type="InterPro" id="IPR000673">
    <property type="entry name" value="Sig_transdc_resp-reg_Me-estase"/>
</dbReference>
<evidence type="ECO:0000259" key="9">
    <source>
        <dbReference type="PROSITE" id="PS50112"/>
    </source>
</evidence>
<organism evidence="11 12">
    <name type="scientific">Fulvivirga kasyanovii</name>
    <dbReference type="NCBI Taxonomy" id="396812"/>
    <lineage>
        <taxon>Bacteria</taxon>
        <taxon>Pseudomonadati</taxon>
        <taxon>Bacteroidota</taxon>
        <taxon>Cytophagia</taxon>
        <taxon>Cytophagales</taxon>
        <taxon>Fulvivirgaceae</taxon>
        <taxon>Fulvivirga</taxon>
    </lineage>
</organism>
<dbReference type="InterPro" id="IPR035965">
    <property type="entry name" value="PAS-like_dom_sf"/>
</dbReference>
<feature type="domain" description="Histidine kinase" evidence="8">
    <location>
        <begin position="540"/>
        <end position="750"/>
    </location>
</feature>
<dbReference type="Pfam" id="PF13596">
    <property type="entry name" value="PAS_10"/>
    <property type="match status" value="1"/>
</dbReference>
<dbReference type="SUPFAM" id="SSF47384">
    <property type="entry name" value="Homodimeric domain of signal transducing histidine kinase"/>
    <property type="match status" value="1"/>
</dbReference>
<dbReference type="SMART" id="SM00091">
    <property type="entry name" value="PAS"/>
    <property type="match status" value="2"/>
</dbReference>
<dbReference type="InterPro" id="IPR036890">
    <property type="entry name" value="HATPase_C_sf"/>
</dbReference>
<keyword evidence="12" id="KW-1185">Reference proteome</keyword>
<evidence type="ECO:0000256" key="3">
    <source>
        <dbReference type="ARBA" id="ARBA00022553"/>
    </source>
</evidence>
<evidence type="ECO:0000256" key="6">
    <source>
        <dbReference type="PROSITE-ProRule" id="PRU00050"/>
    </source>
</evidence>
<dbReference type="PRINTS" id="PR00344">
    <property type="entry name" value="BCTRLSENSOR"/>
</dbReference>
<dbReference type="SMART" id="SM00387">
    <property type="entry name" value="HATPase_c"/>
    <property type="match status" value="1"/>
</dbReference>
<keyword evidence="6" id="KW-0378">Hydrolase</keyword>
<evidence type="ECO:0000256" key="7">
    <source>
        <dbReference type="SAM" id="Coils"/>
    </source>
</evidence>
<feature type="active site" evidence="6">
    <location>
        <position position="15"/>
    </location>
</feature>
<proteinExistence type="predicted"/>
<dbReference type="InterPro" id="IPR035909">
    <property type="entry name" value="CheB_C"/>
</dbReference>
<dbReference type="InterPro" id="IPR036097">
    <property type="entry name" value="HisK_dim/P_sf"/>
</dbReference>
<dbReference type="CDD" id="cd00130">
    <property type="entry name" value="PAS"/>
    <property type="match status" value="1"/>
</dbReference>
<dbReference type="InterPro" id="IPR052162">
    <property type="entry name" value="Sensor_kinase/Photoreceptor"/>
</dbReference>
<evidence type="ECO:0000256" key="5">
    <source>
        <dbReference type="ARBA" id="ARBA00022777"/>
    </source>
</evidence>
<feature type="domain" description="PAS" evidence="9">
    <location>
        <begin position="394"/>
        <end position="467"/>
    </location>
</feature>
<dbReference type="SUPFAM" id="SSF52738">
    <property type="entry name" value="Methylesterase CheB, C-terminal domain"/>
    <property type="match status" value="1"/>
</dbReference>
<feature type="active site" evidence="6">
    <location>
        <position position="134"/>
    </location>
</feature>
<keyword evidence="6" id="KW-0145">Chemotaxis</keyword>
<dbReference type="InterPro" id="IPR013767">
    <property type="entry name" value="PAS_fold"/>
</dbReference>
<comment type="caution">
    <text evidence="11">The sequence shown here is derived from an EMBL/GenBank/DDBJ whole genome shotgun (WGS) entry which is preliminary data.</text>
</comment>
<dbReference type="PROSITE" id="PS50112">
    <property type="entry name" value="PAS"/>
    <property type="match status" value="1"/>
</dbReference>
<evidence type="ECO:0000256" key="4">
    <source>
        <dbReference type="ARBA" id="ARBA00022679"/>
    </source>
</evidence>
<dbReference type="Pfam" id="PF02518">
    <property type="entry name" value="HATPase_c"/>
    <property type="match status" value="1"/>
</dbReference>
<feature type="coiled-coil region" evidence="7">
    <location>
        <begin position="222"/>
        <end position="267"/>
    </location>
</feature>
<dbReference type="SUPFAM" id="SSF55874">
    <property type="entry name" value="ATPase domain of HSP90 chaperone/DNA topoisomerase II/histidine kinase"/>
    <property type="match status" value="1"/>
</dbReference>
<dbReference type="InterPro" id="IPR004358">
    <property type="entry name" value="Sig_transdc_His_kin-like_C"/>
</dbReference>
<name>A0ABW9RP74_9BACT</name>
<dbReference type="PROSITE" id="PS50122">
    <property type="entry name" value="CHEB"/>
    <property type="match status" value="1"/>
</dbReference>
<evidence type="ECO:0000313" key="11">
    <source>
        <dbReference type="EMBL" id="MTI24920.1"/>
    </source>
</evidence>
<dbReference type="EMBL" id="SMLW01000466">
    <property type="protein sequence ID" value="MTI24920.1"/>
    <property type="molecule type" value="Genomic_DNA"/>
</dbReference>
<dbReference type="PANTHER" id="PTHR43304:SF1">
    <property type="entry name" value="PAC DOMAIN-CONTAINING PROTEIN"/>
    <property type="match status" value="1"/>
</dbReference>
<keyword evidence="4" id="KW-0808">Transferase</keyword>
<evidence type="ECO:0000256" key="2">
    <source>
        <dbReference type="ARBA" id="ARBA00012438"/>
    </source>
</evidence>
<accession>A0ABW9RP74</accession>
<dbReference type="SMART" id="SM00388">
    <property type="entry name" value="HisKA"/>
    <property type="match status" value="1"/>
</dbReference>
<dbReference type="PROSITE" id="PS50109">
    <property type="entry name" value="HIS_KIN"/>
    <property type="match status" value="1"/>
</dbReference>
<dbReference type="CDD" id="cd16434">
    <property type="entry name" value="CheB-CheR_fusion"/>
    <property type="match status" value="1"/>
</dbReference>
<evidence type="ECO:0000313" key="12">
    <source>
        <dbReference type="Proteomes" id="UP000798808"/>
    </source>
</evidence>
<evidence type="ECO:0000259" key="10">
    <source>
        <dbReference type="PROSITE" id="PS50122"/>
    </source>
</evidence>
<feature type="domain" description="CheB-type methylesterase" evidence="10">
    <location>
        <begin position="3"/>
        <end position="192"/>
    </location>
</feature>
<keyword evidence="3" id="KW-0597">Phosphoprotein</keyword>
<keyword evidence="5" id="KW-0418">Kinase</keyword>
<dbReference type="Gene3D" id="3.40.50.180">
    <property type="entry name" value="Methylesterase CheB, C-terminal domain"/>
    <property type="match status" value="1"/>
</dbReference>
<dbReference type="Gene3D" id="3.30.450.20">
    <property type="entry name" value="PAS domain"/>
    <property type="match status" value="2"/>
</dbReference>
<dbReference type="InterPro" id="IPR005467">
    <property type="entry name" value="His_kinase_dom"/>
</dbReference>
<dbReference type="PANTHER" id="PTHR43304">
    <property type="entry name" value="PHYTOCHROME-LIKE PROTEIN CPH1"/>
    <property type="match status" value="1"/>
</dbReference>
<gene>
    <name evidence="11" type="ORF">E1163_08205</name>
</gene>
<dbReference type="Pfam" id="PF00512">
    <property type="entry name" value="HisKA"/>
    <property type="match status" value="1"/>
</dbReference>
<dbReference type="SUPFAM" id="SSF55785">
    <property type="entry name" value="PYP-like sensor domain (PAS domain)"/>
    <property type="match status" value="2"/>
</dbReference>
<dbReference type="InterPro" id="IPR003594">
    <property type="entry name" value="HATPase_dom"/>
</dbReference>
<comment type="catalytic activity">
    <reaction evidence="1">
        <text>ATP + protein L-histidine = ADP + protein N-phospho-L-histidine.</text>
        <dbReference type="EC" id="2.7.13.3"/>
    </reaction>
</comment>
<keyword evidence="7" id="KW-0175">Coiled coil</keyword>
<feature type="active site" evidence="6">
    <location>
        <position position="42"/>
    </location>
</feature>
<dbReference type="InterPro" id="IPR003661">
    <property type="entry name" value="HisK_dim/P_dom"/>
</dbReference>
<dbReference type="Pfam" id="PF00989">
    <property type="entry name" value="PAS"/>
    <property type="match status" value="1"/>
</dbReference>
<feature type="coiled-coil region" evidence="7">
    <location>
        <begin position="367"/>
        <end position="397"/>
    </location>
</feature>
<dbReference type="NCBIfam" id="TIGR00229">
    <property type="entry name" value="sensory_box"/>
    <property type="match status" value="1"/>
</dbReference>
<sequence length="750" mass="85893">MTMTDDIYITGIGASAGGTDALKTFFENIPEKPNTAFIIIQHLDRKQKGFTKEALTSSTSLPISQVDKRTKITKNHIYLIPPKYYILLEDHHLVLEERPPLEKVNTAINTFFTSLARHNGDKSIAIILSGLGSDGAKGSQYVKEQGGMVMVQSPDSATYSSMPLGAIISDQPDVIGPPEKLAKDLIYYINQPSSIDKAKDITSNNLIKEIEKPEAELSPAKKQHNSDQLEAINEELQSSNEELKTANAELKNKIDELTILHREVNNLFMSTQIATIFLDRDKRIRKFTPAVQKYFNVREGDMGRPIYHYTNNFSYGKLREDIDEVLTSMLPVNREIKEKNGYALMKIIPYKTNDMRIEGVIVTFIDITELKETNLKLENLTKDLKERSLKLEQSENYWKTLVENTPDIVCRLNKNGIITYVNNNIFNHTGIESGRLMGKNLMQFRLFIEEDEVKELQKQLDMVFKHKKQINYYQNFSTNNSQKHFFITLLPEWSVQSNKLESVLLVGRDISNLRNIELRIEDKNRKLEELNQYMDNFVHAVAHDLRSPLTNLKLILELIEDESDPDKQEFLISRLGRSVSRIDDILNGLIEIIGSQKRTDELAKKINFHRVIKKVLEQLSNELPKDVEVKLDIQAETIVHTRGYLYSIIRNLLSNAIKYRSDDRPLVLNISTKQEGEYVVMDIKDNGIGMDFEVIKHDLFKPFKRFTSKADGKGIGLHIIKSMIEKTGGKIEVNSEKGKGTTFSVYFKNQ</sequence>
<dbReference type="Pfam" id="PF01339">
    <property type="entry name" value="CheB_methylest"/>
    <property type="match status" value="1"/>
</dbReference>
<dbReference type="Proteomes" id="UP000798808">
    <property type="component" value="Unassembled WGS sequence"/>
</dbReference>
<evidence type="ECO:0000256" key="1">
    <source>
        <dbReference type="ARBA" id="ARBA00000085"/>
    </source>
</evidence>
<protein>
    <recommendedName>
        <fullName evidence="2">histidine kinase</fullName>
        <ecNumber evidence="2">2.7.13.3</ecNumber>
    </recommendedName>
</protein>
<dbReference type="Gene3D" id="1.10.287.130">
    <property type="match status" value="1"/>
</dbReference>
<evidence type="ECO:0000259" key="8">
    <source>
        <dbReference type="PROSITE" id="PS50109"/>
    </source>
</evidence>